<organism evidence="7">
    <name type="scientific">hydrothermal vent metagenome</name>
    <dbReference type="NCBI Taxonomy" id="652676"/>
    <lineage>
        <taxon>unclassified sequences</taxon>
        <taxon>metagenomes</taxon>
        <taxon>ecological metagenomes</taxon>
    </lineage>
</organism>
<dbReference type="AlphaFoldDB" id="A0A3B1CQG4"/>
<feature type="domain" description="ABC transporter" evidence="6">
    <location>
        <begin position="21"/>
        <end position="249"/>
    </location>
</feature>
<name>A0A3B1CQG4_9ZZZZ</name>
<sequence length="254" mass="27834">MKSSLTDNTSSMIDEKEQPLIHVDNAVKRFGRVAAVNGVDLRVDPGETLTIFGPNGAGKTTLLRMIAGLTQPTSGQIMIDSFPLDTHHDEVRGLLGYISHQSLVYDQLTARENLLFFAELYRVADSCGVAEKLLGDVGLTSRADDIVKTFSRGMKQRLSIARALVHSPTIVLLDEPFTGLDQHAADMLMKTLSRLSSEGRTVVMITHNLDVGIDMSSRVAIQVAGKISFDSPTDGLNHSEFRDLYFKTVGEAHY</sequence>
<evidence type="ECO:0000256" key="4">
    <source>
        <dbReference type="ARBA" id="ARBA00022748"/>
    </source>
</evidence>
<dbReference type="GO" id="GO:0022857">
    <property type="term" value="F:transmembrane transporter activity"/>
    <property type="evidence" value="ECO:0007669"/>
    <property type="project" value="InterPro"/>
</dbReference>
<dbReference type="PANTHER" id="PTHR42711">
    <property type="entry name" value="ABC TRANSPORTER ATP-BINDING PROTEIN"/>
    <property type="match status" value="1"/>
</dbReference>
<dbReference type="CDD" id="cd03230">
    <property type="entry name" value="ABC_DR_subfamily_A"/>
    <property type="match status" value="1"/>
</dbReference>
<evidence type="ECO:0000259" key="6">
    <source>
        <dbReference type="PROSITE" id="PS50893"/>
    </source>
</evidence>
<protein>
    <submittedName>
        <fullName evidence="7">Molybdenum transport ATP-binding protein ModC (TC 3.A.1.8.1)</fullName>
    </submittedName>
</protein>
<evidence type="ECO:0000256" key="3">
    <source>
        <dbReference type="ARBA" id="ARBA00022741"/>
    </source>
</evidence>
<keyword evidence="3" id="KW-0547">Nucleotide-binding</keyword>
<evidence type="ECO:0000256" key="5">
    <source>
        <dbReference type="ARBA" id="ARBA00022840"/>
    </source>
</evidence>
<keyword evidence="5 7" id="KW-0067">ATP-binding</keyword>
<dbReference type="Gene3D" id="3.40.50.300">
    <property type="entry name" value="P-loop containing nucleotide triphosphate hydrolases"/>
    <property type="match status" value="1"/>
</dbReference>
<proteinExistence type="inferred from homology"/>
<dbReference type="SMART" id="SM00382">
    <property type="entry name" value="AAA"/>
    <property type="match status" value="1"/>
</dbReference>
<dbReference type="InterPro" id="IPR003593">
    <property type="entry name" value="AAA+_ATPase"/>
</dbReference>
<dbReference type="PANTHER" id="PTHR42711:SF5">
    <property type="entry name" value="ABC TRANSPORTER ATP-BINDING PROTEIN NATA"/>
    <property type="match status" value="1"/>
</dbReference>
<dbReference type="PROSITE" id="PS50893">
    <property type="entry name" value="ABC_TRANSPORTER_2"/>
    <property type="match status" value="1"/>
</dbReference>
<dbReference type="InterPro" id="IPR005895">
    <property type="entry name" value="ABC_transptr_haem_export_CcmA"/>
</dbReference>
<dbReference type="InterPro" id="IPR027417">
    <property type="entry name" value="P-loop_NTPase"/>
</dbReference>
<evidence type="ECO:0000256" key="1">
    <source>
        <dbReference type="ARBA" id="ARBA00005417"/>
    </source>
</evidence>
<dbReference type="GO" id="GO:0017004">
    <property type="term" value="P:cytochrome complex assembly"/>
    <property type="evidence" value="ECO:0007669"/>
    <property type="project" value="UniProtKB-KW"/>
</dbReference>
<dbReference type="InterPro" id="IPR050763">
    <property type="entry name" value="ABC_transporter_ATP-binding"/>
</dbReference>
<accession>A0A3B1CQG4</accession>
<dbReference type="SUPFAM" id="SSF52540">
    <property type="entry name" value="P-loop containing nucleoside triphosphate hydrolases"/>
    <property type="match status" value="1"/>
</dbReference>
<keyword evidence="2" id="KW-0813">Transport</keyword>
<keyword evidence="4" id="KW-0201">Cytochrome c-type biogenesis</keyword>
<reference evidence="7" key="1">
    <citation type="submission" date="2018-06" db="EMBL/GenBank/DDBJ databases">
        <authorList>
            <person name="Zhirakovskaya E."/>
        </authorList>
    </citation>
    <scope>NUCLEOTIDE SEQUENCE</scope>
</reference>
<evidence type="ECO:0000313" key="7">
    <source>
        <dbReference type="EMBL" id="VAX21215.1"/>
    </source>
</evidence>
<dbReference type="NCBIfam" id="TIGR01189">
    <property type="entry name" value="ccmA"/>
    <property type="match status" value="1"/>
</dbReference>
<dbReference type="Pfam" id="PF00005">
    <property type="entry name" value="ABC_tran"/>
    <property type="match status" value="1"/>
</dbReference>
<gene>
    <name evidence="7" type="ORF">MNBD_NITROSPINAE01-1258</name>
</gene>
<comment type="similarity">
    <text evidence="1">Belongs to the ABC transporter superfamily.</text>
</comment>
<dbReference type="GO" id="GO:0016887">
    <property type="term" value="F:ATP hydrolysis activity"/>
    <property type="evidence" value="ECO:0007669"/>
    <property type="project" value="InterPro"/>
</dbReference>
<dbReference type="InterPro" id="IPR003439">
    <property type="entry name" value="ABC_transporter-like_ATP-bd"/>
</dbReference>
<evidence type="ECO:0000256" key="2">
    <source>
        <dbReference type="ARBA" id="ARBA00022448"/>
    </source>
</evidence>
<dbReference type="EMBL" id="UOGC01000116">
    <property type="protein sequence ID" value="VAX21215.1"/>
    <property type="molecule type" value="Genomic_DNA"/>
</dbReference>
<dbReference type="GO" id="GO:0005524">
    <property type="term" value="F:ATP binding"/>
    <property type="evidence" value="ECO:0007669"/>
    <property type="project" value="UniProtKB-KW"/>
</dbReference>